<keyword evidence="2" id="KW-1185">Reference proteome</keyword>
<proteinExistence type="predicted"/>
<protein>
    <submittedName>
        <fullName evidence="1">Uncharacterized protein</fullName>
    </submittedName>
</protein>
<reference evidence="1 2" key="3">
    <citation type="submission" date="2019-11" db="EMBL/GenBank/DDBJ databases">
        <title>A de novo genome assembly of a pear dwarfing rootstock.</title>
        <authorList>
            <person name="Wang F."/>
            <person name="Wang J."/>
            <person name="Li S."/>
            <person name="Zhang Y."/>
            <person name="Fang M."/>
            <person name="Ma L."/>
            <person name="Zhao Y."/>
            <person name="Jiang S."/>
        </authorList>
    </citation>
    <scope>NUCLEOTIDE SEQUENCE [LARGE SCALE GENOMIC DNA]</scope>
    <source>
        <strain evidence="1">S2</strain>
        <tissue evidence="1">Leaf</tissue>
    </source>
</reference>
<gene>
    <name evidence="1" type="ORF">D8674_014300</name>
</gene>
<dbReference type="EMBL" id="SMOL01000401">
    <property type="protein sequence ID" value="KAB2618431.1"/>
    <property type="molecule type" value="Genomic_DNA"/>
</dbReference>
<organism evidence="1 2">
    <name type="scientific">Pyrus ussuriensis x Pyrus communis</name>
    <dbReference type="NCBI Taxonomy" id="2448454"/>
    <lineage>
        <taxon>Eukaryota</taxon>
        <taxon>Viridiplantae</taxon>
        <taxon>Streptophyta</taxon>
        <taxon>Embryophyta</taxon>
        <taxon>Tracheophyta</taxon>
        <taxon>Spermatophyta</taxon>
        <taxon>Magnoliopsida</taxon>
        <taxon>eudicotyledons</taxon>
        <taxon>Gunneridae</taxon>
        <taxon>Pentapetalae</taxon>
        <taxon>rosids</taxon>
        <taxon>fabids</taxon>
        <taxon>Rosales</taxon>
        <taxon>Rosaceae</taxon>
        <taxon>Amygdaloideae</taxon>
        <taxon>Maleae</taxon>
        <taxon>Pyrus</taxon>
    </lineage>
</organism>
<comment type="caution">
    <text evidence="1">The sequence shown here is derived from an EMBL/GenBank/DDBJ whole genome shotgun (WGS) entry which is preliminary data.</text>
</comment>
<reference evidence="2" key="2">
    <citation type="submission" date="2019-10" db="EMBL/GenBank/DDBJ databases">
        <title>A de novo genome assembly of a pear dwarfing rootstock.</title>
        <authorList>
            <person name="Wang F."/>
            <person name="Wang J."/>
            <person name="Li S."/>
            <person name="Zhang Y."/>
            <person name="Fang M."/>
            <person name="Ma L."/>
            <person name="Zhao Y."/>
            <person name="Jiang S."/>
        </authorList>
    </citation>
    <scope>NUCLEOTIDE SEQUENCE [LARGE SCALE GENOMIC DNA]</scope>
</reference>
<evidence type="ECO:0000313" key="1">
    <source>
        <dbReference type="EMBL" id="KAB2618431.1"/>
    </source>
</evidence>
<reference evidence="1 2" key="1">
    <citation type="submission" date="2019-09" db="EMBL/GenBank/DDBJ databases">
        <authorList>
            <person name="Ou C."/>
        </authorList>
    </citation>
    <scope>NUCLEOTIDE SEQUENCE [LARGE SCALE GENOMIC DNA]</scope>
    <source>
        <strain evidence="1">S2</strain>
        <tissue evidence="1">Leaf</tissue>
    </source>
</reference>
<name>A0A5N5GX02_9ROSA</name>
<sequence length="60" mass="6752">MVVFLDAILSAWEHKQCRRVWNQRSITMIVEAGSEQRCGGVDEDDLPIEVGDVFQVGMEG</sequence>
<evidence type="ECO:0000313" key="2">
    <source>
        <dbReference type="Proteomes" id="UP000327157"/>
    </source>
</evidence>
<dbReference type="Proteomes" id="UP000327157">
    <property type="component" value="Chromosome 15"/>
</dbReference>
<accession>A0A5N5GX02</accession>
<dbReference type="AlphaFoldDB" id="A0A5N5GX02"/>